<organism evidence="2 3">
    <name type="scientific">Mycolicibacterium sphagni</name>
    <dbReference type="NCBI Taxonomy" id="1786"/>
    <lineage>
        <taxon>Bacteria</taxon>
        <taxon>Bacillati</taxon>
        <taxon>Actinomycetota</taxon>
        <taxon>Actinomycetes</taxon>
        <taxon>Mycobacteriales</taxon>
        <taxon>Mycobacteriaceae</taxon>
        <taxon>Mycolicibacterium</taxon>
    </lineage>
</organism>
<reference evidence="2 3" key="1">
    <citation type="submission" date="2017-07" db="EMBL/GenBank/DDBJ databases">
        <title>The new phylogeny of genus Mycobacterium.</title>
        <authorList>
            <person name="Tortoli E."/>
            <person name="Trovato A."/>
            <person name="Cirillo D.M."/>
        </authorList>
    </citation>
    <scope>NUCLEOTIDE SEQUENCE [LARGE SCALE GENOMIC DNA]</scope>
    <source>
        <strain evidence="2 3">ATCC 33027</strain>
    </source>
</reference>
<dbReference type="Gene3D" id="3.10.180.10">
    <property type="entry name" value="2,3-Dihydroxybiphenyl 1,2-Dioxygenase, domain 1"/>
    <property type="match status" value="1"/>
</dbReference>
<keyword evidence="3" id="KW-1185">Reference proteome</keyword>
<comment type="caution">
    <text evidence="2">The sequence shown here is derived from an EMBL/GenBank/DDBJ whole genome shotgun (WGS) entry which is preliminary data.</text>
</comment>
<proteinExistence type="predicted"/>
<dbReference type="OrthoDB" id="9180364at2"/>
<name>A0A255DFS4_9MYCO</name>
<dbReference type="SUPFAM" id="SSF54593">
    <property type="entry name" value="Glyoxalase/Bleomycin resistance protein/Dihydroxybiphenyl dioxygenase"/>
    <property type="match status" value="1"/>
</dbReference>
<evidence type="ECO:0000313" key="3">
    <source>
        <dbReference type="Proteomes" id="UP000216063"/>
    </source>
</evidence>
<dbReference type="PROSITE" id="PS51819">
    <property type="entry name" value="VOC"/>
    <property type="match status" value="1"/>
</dbReference>
<sequence length="144" mass="15646">MSENSNESSRANSVHHVVFAVPQEQLSDTAQFFSELGFRFQTIELEDVGLRVLLDWDGGVELVTPLPSAADGENAVANFLQQNGPGVYSVVIRVGDAPAAEQVAQRYGAQTLFHQHRGGDGYELDEIEMSVLGLPLTFLSTDLP</sequence>
<dbReference type="EMBL" id="NOZR01000014">
    <property type="protein sequence ID" value="OYN77940.1"/>
    <property type="molecule type" value="Genomic_DNA"/>
</dbReference>
<gene>
    <name evidence="2" type="ORF">CG716_16910</name>
</gene>
<dbReference type="Proteomes" id="UP000216063">
    <property type="component" value="Unassembled WGS sequence"/>
</dbReference>
<dbReference type="InterPro" id="IPR029068">
    <property type="entry name" value="Glyas_Bleomycin-R_OHBP_Dase"/>
</dbReference>
<accession>A0A255DFS4</accession>
<evidence type="ECO:0000313" key="2">
    <source>
        <dbReference type="EMBL" id="OYN77940.1"/>
    </source>
</evidence>
<evidence type="ECO:0000259" key="1">
    <source>
        <dbReference type="PROSITE" id="PS51819"/>
    </source>
</evidence>
<dbReference type="AlphaFoldDB" id="A0A255DFS4"/>
<feature type="domain" description="VOC" evidence="1">
    <location>
        <begin position="13"/>
        <end position="141"/>
    </location>
</feature>
<protein>
    <recommendedName>
        <fullName evidence="1">VOC domain-containing protein</fullName>
    </recommendedName>
</protein>
<dbReference type="InterPro" id="IPR037523">
    <property type="entry name" value="VOC_core"/>
</dbReference>